<dbReference type="InterPro" id="IPR036770">
    <property type="entry name" value="Ankyrin_rpt-contain_sf"/>
</dbReference>
<dbReference type="GO" id="GO:0008063">
    <property type="term" value="P:Toll signaling pathway"/>
    <property type="evidence" value="ECO:0007669"/>
    <property type="project" value="UniProtKB-ARBA"/>
</dbReference>
<dbReference type="Gene3D" id="2.60.40.340">
    <property type="entry name" value="Rel homology domain (RHD), DNA-binding domain"/>
    <property type="match status" value="1"/>
</dbReference>
<accession>A0A1Y1N3B2</accession>
<feature type="repeat" description="ANK" evidence="1">
    <location>
        <begin position="596"/>
        <end position="628"/>
    </location>
</feature>
<dbReference type="SUPFAM" id="SSF48403">
    <property type="entry name" value="Ankyrin repeat"/>
    <property type="match status" value="1"/>
</dbReference>
<organism evidence="4">
    <name type="scientific">Photinus pyralis</name>
    <name type="common">Common eastern firefly</name>
    <name type="synonym">Lampyris pyralis</name>
    <dbReference type="NCBI Taxonomy" id="7054"/>
    <lineage>
        <taxon>Eukaryota</taxon>
        <taxon>Metazoa</taxon>
        <taxon>Ecdysozoa</taxon>
        <taxon>Arthropoda</taxon>
        <taxon>Hexapoda</taxon>
        <taxon>Insecta</taxon>
        <taxon>Pterygota</taxon>
        <taxon>Neoptera</taxon>
        <taxon>Endopterygota</taxon>
        <taxon>Coleoptera</taxon>
        <taxon>Polyphaga</taxon>
        <taxon>Elateriformia</taxon>
        <taxon>Elateroidea</taxon>
        <taxon>Lampyridae</taxon>
        <taxon>Lampyrinae</taxon>
        <taxon>Photinus</taxon>
    </lineage>
</organism>
<proteinExistence type="predicted"/>
<name>A0A1Y1N3B2_PHOPY</name>
<dbReference type="SUPFAM" id="SSF49417">
    <property type="entry name" value="p53-like transcription factors"/>
    <property type="match status" value="1"/>
</dbReference>
<dbReference type="InterPro" id="IPR002909">
    <property type="entry name" value="IPT_dom"/>
</dbReference>
<dbReference type="Pfam" id="PF16179">
    <property type="entry name" value="RHD_dimer"/>
    <property type="match status" value="1"/>
</dbReference>
<dbReference type="EMBL" id="GEZM01013722">
    <property type="protein sequence ID" value="JAV92343.1"/>
    <property type="molecule type" value="Transcribed_RNA"/>
</dbReference>
<dbReference type="SMART" id="SM00248">
    <property type="entry name" value="ANK"/>
    <property type="match status" value="5"/>
</dbReference>
<dbReference type="PRINTS" id="PR00057">
    <property type="entry name" value="NFKBTNSCPFCT"/>
</dbReference>
<dbReference type="GO" id="GO:0045087">
    <property type="term" value="P:innate immune response"/>
    <property type="evidence" value="ECO:0007669"/>
    <property type="project" value="UniProtKB-ARBA"/>
</dbReference>
<dbReference type="InterPro" id="IPR011029">
    <property type="entry name" value="DEATH-like_dom_sf"/>
</dbReference>
<reference evidence="4" key="1">
    <citation type="journal article" date="2016" name="Sci. Rep.">
        <title>Molecular characterization of firefly nuptial gifts: a multi-omics approach sheds light on postcopulatory sexual selection.</title>
        <authorList>
            <person name="Al-Wathiqui N."/>
            <person name="Fallon T.R."/>
            <person name="South A."/>
            <person name="Weng J.K."/>
            <person name="Lewis S.M."/>
        </authorList>
    </citation>
    <scope>NUCLEOTIDE SEQUENCE</scope>
</reference>
<feature type="repeat" description="ANK" evidence="1">
    <location>
        <begin position="667"/>
        <end position="699"/>
    </location>
</feature>
<dbReference type="InterPro" id="IPR002110">
    <property type="entry name" value="Ankyrin_rpt"/>
</dbReference>
<dbReference type="FunFam" id="2.60.40.10:FF:000046">
    <property type="entry name" value="Nuclear factor NF-kappa-B p105 subunit"/>
    <property type="match status" value="1"/>
</dbReference>
<dbReference type="SMART" id="SM00429">
    <property type="entry name" value="IPT"/>
    <property type="match status" value="1"/>
</dbReference>
<dbReference type="AlphaFoldDB" id="A0A1Y1N3B2"/>
<dbReference type="Gene3D" id="1.10.533.10">
    <property type="entry name" value="Death Domain, Fas"/>
    <property type="match status" value="1"/>
</dbReference>
<dbReference type="InterPro" id="IPR032397">
    <property type="entry name" value="RHD_dimer"/>
</dbReference>
<dbReference type="EMBL" id="GEZM01013723">
    <property type="protein sequence ID" value="JAV92342.1"/>
    <property type="molecule type" value="Transcribed_RNA"/>
</dbReference>
<dbReference type="GO" id="GO:0002225">
    <property type="term" value="P:positive regulation of antimicrobial peptide production"/>
    <property type="evidence" value="ECO:0007669"/>
    <property type="project" value="UniProtKB-ARBA"/>
</dbReference>
<dbReference type="SUPFAM" id="SSF81296">
    <property type="entry name" value="E set domains"/>
    <property type="match status" value="1"/>
</dbReference>
<sequence length="901" mass="101825">MFELGILSNSIHLPANFEKTDLDMNLYPNLLTPPMDSPTSSMMSPDSDCRSPTHLFTPYQVPHIYSYNPDVVTIRDLPEPCLRMREPPVDKFRFRYKSEMSGTHGSLNGKTSDRSRKQTFPSVELLNYDKEAVIRCSLYQYGREDMAHTRQLHAHRLVKKQGTDEIDDPHNVHVNSDVGFVANFHSMGIIHTARKYIVPELIRKMTILKQEEIARSEHKFRPLTKKEELEIKTIAEKESKCINLNVVCLRFDAYRVVNNIYYPICQPVYSPAINNLKSALTGDLRIVRMDHCTSPCRGGREIFILVEKVTKKNIKVRFFELDDEDNEVWEDYGRFSDLDVHHQYAIVFKTPPYRHADIDKEVRVFIELQRPSDGARSEPKDFSYIPSEMSIGRKRTRLSSDDYTNSFFSADELPITLNTISPSVDHETMTNANNATINSADLEAALKHNNIDSSEFDKICNSLIGPGPMRDIFTAENVSIRELKSLGLVMDTPNSKIRTPLHSGKTEKLSVTEEENPIGRVKSELISFMKTSPSNNRVSLMLEALISGDKYTTSNGNNVLHFLAAEIGTEDEFVTQLLSFVKNFGKKELLNVKNINGQSPLHLAVEFGNELYLKGLIEAQADITVQDKQGNTPLHVAIVDRVPEGILLTVLAAYQHSNNNIDIYNYDGKTPLHLAVRGKNLNATKLFINCGANVNAAEKKNGYTPLHLAILNRNIDILKYLLDSTKAECDCEDFAQYNPLLLAQELLDSCDKQTFQIFSILESHLKKIGIPSEMLLHNRVHSESDENDDEEDCSNNNNSADDEANIDIIDKYGAVTDFTDACKISLSDILDKSDAWKRLGESLDFGHILHTDAFAAVQHPTKSLLTFAVANGRSVKEIRDCLATLNEKQAVEIIDKMVMKC</sequence>
<dbReference type="CDD" id="cd01177">
    <property type="entry name" value="IPT_NFkappaB"/>
    <property type="match status" value="1"/>
</dbReference>
<keyword evidence="1" id="KW-0040">ANK repeat</keyword>
<dbReference type="Gene3D" id="1.25.40.20">
    <property type="entry name" value="Ankyrin repeat-containing domain"/>
    <property type="match status" value="1"/>
</dbReference>
<dbReference type="PANTHER" id="PTHR24169">
    <property type="entry name" value="NUCLEAR FACTOR NF-KAPPA-B PROTEIN"/>
    <property type="match status" value="1"/>
</dbReference>
<dbReference type="PROSITE" id="PS50088">
    <property type="entry name" value="ANK_REPEAT"/>
    <property type="match status" value="3"/>
</dbReference>
<dbReference type="InterPro" id="IPR033926">
    <property type="entry name" value="IPT_NFkappaB"/>
</dbReference>
<dbReference type="GO" id="GO:0048935">
    <property type="term" value="P:peripheral nervous system neuron development"/>
    <property type="evidence" value="ECO:0007669"/>
    <property type="project" value="UniProtKB-ARBA"/>
</dbReference>
<dbReference type="GO" id="GO:0007249">
    <property type="term" value="P:canonical NF-kappaB signal transduction"/>
    <property type="evidence" value="ECO:0007669"/>
    <property type="project" value="UniProtKB-ARBA"/>
</dbReference>
<dbReference type="GO" id="GO:0001228">
    <property type="term" value="F:DNA-binding transcription activator activity, RNA polymerase II-specific"/>
    <property type="evidence" value="ECO:0007669"/>
    <property type="project" value="UniProtKB-ARBA"/>
</dbReference>
<dbReference type="Pfam" id="PF00554">
    <property type="entry name" value="RHD_DNA_bind"/>
    <property type="match status" value="1"/>
</dbReference>
<feature type="region of interest" description="Disordered" evidence="2">
    <location>
        <begin position="781"/>
        <end position="801"/>
    </location>
</feature>
<dbReference type="PROSITE" id="PS50297">
    <property type="entry name" value="ANK_REP_REGION"/>
    <property type="match status" value="3"/>
</dbReference>
<dbReference type="InterPro" id="IPR037059">
    <property type="entry name" value="RHD_DNA_bind_dom_sf"/>
</dbReference>
<evidence type="ECO:0000256" key="1">
    <source>
        <dbReference type="PROSITE-ProRule" id="PRU00023"/>
    </source>
</evidence>
<evidence type="ECO:0000313" key="4">
    <source>
        <dbReference type="EMBL" id="JAV92342.1"/>
    </source>
</evidence>
<protein>
    <recommendedName>
        <fullName evidence="3">RHD domain-containing protein</fullName>
    </recommendedName>
</protein>
<dbReference type="InterPro" id="IPR013783">
    <property type="entry name" value="Ig-like_fold"/>
</dbReference>
<dbReference type="InterPro" id="IPR000451">
    <property type="entry name" value="NFkB/Dor"/>
</dbReference>
<dbReference type="PROSITE" id="PS50254">
    <property type="entry name" value="REL_2"/>
    <property type="match status" value="1"/>
</dbReference>
<dbReference type="Pfam" id="PF12796">
    <property type="entry name" value="Ank_2"/>
    <property type="match status" value="2"/>
</dbReference>
<evidence type="ECO:0000256" key="2">
    <source>
        <dbReference type="SAM" id="MobiDB-lite"/>
    </source>
</evidence>
<dbReference type="SUPFAM" id="SSF47986">
    <property type="entry name" value="DEATH domain"/>
    <property type="match status" value="1"/>
</dbReference>
<dbReference type="GO" id="GO:0000978">
    <property type="term" value="F:RNA polymerase II cis-regulatory region sequence-specific DNA binding"/>
    <property type="evidence" value="ECO:0007669"/>
    <property type="project" value="TreeGrafter"/>
</dbReference>
<feature type="domain" description="RHD" evidence="3">
    <location>
        <begin position="77"/>
        <end position="280"/>
    </location>
</feature>
<dbReference type="InterPro" id="IPR008967">
    <property type="entry name" value="p53-like_TF_DNA-bd_sf"/>
</dbReference>
<dbReference type="InterPro" id="IPR014756">
    <property type="entry name" value="Ig_E-set"/>
</dbReference>
<feature type="repeat" description="ANK" evidence="1">
    <location>
        <begin position="701"/>
        <end position="723"/>
    </location>
</feature>
<dbReference type="PANTHER" id="PTHR24169:SF28">
    <property type="entry name" value="NUCLEAR FACTOR NF-KAPPA-B P110 SUBUNIT"/>
    <property type="match status" value="1"/>
</dbReference>
<evidence type="ECO:0000259" key="3">
    <source>
        <dbReference type="PROSITE" id="PS50254"/>
    </source>
</evidence>
<dbReference type="Gene3D" id="2.60.40.10">
    <property type="entry name" value="Immunoglobulins"/>
    <property type="match status" value="1"/>
</dbReference>
<dbReference type="InterPro" id="IPR011539">
    <property type="entry name" value="RHD_DNA_bind_dom"/>
</dbReference>
<dbReference type="GO" id="GO:0005654">
    <property type="term" value="C:nucleoplasm"/>
    <property type="evidence" value="ECO:0007669"/>
    <property type="project" value="UniProtKB-ARBA"/>
</dbReference>
<dbReference type="GO" id="GO:0005737">
    <property type="term" value="C:cytoplasm"/>
    <property type="evidence" value="ECO:0007669"/>
    <property type="project" value="InterPro"/>
</dbReference>
<dbReference type="GO" id="GO:0035206">
    <property type="term" value="P:regulation of hemocyte proliferation"/>
    <property type="evidence" value="ECO:0007669"/>
    <property type="project" value="UniProtKB-ARBA"/>
</dbReference>